<keyword evidence="3 8" id="KW-0813">Transport</keyword>
<dbReference type="GO" id="GO:0005283">
    <property type="term" value="F:amino acid:sodium symporter activity"/>
    <property type="evidence" value="ECO:0007669"/>
    <property type="project" value="InterPro"/>
</dbReference>
<dbReference type="EMBL" id="CP036287">
    <property type="protein sequence ID" value="QDU66949.1"/>
    <property type="molecule type" value="Genomic_DNA"/>
</dbReference>
<name>A0A518BIY9_9BACT</name>
<evidence type="ECO:0000256" key="7">
    <source>
        <dbReference type="ARBA" id="ARBA00023136"/>
    </source>
</evidence>
<sequence length="550" mass="58216" precursor="true">MRRRNFSSFLAQLLLVGLCAGALLHAPASAQESESPPPQGAAEMVDGAGDAIENPVVRELPAWQQALDDTFGGINGALENLVFYPLPFIGTKADGSPRTVPFAVVWLIIGATFFTIRMGFINLRGFKHAIDVVRGKYTDPNHQAEGEVTHFQALSAALSATVGLGNIAGVAIAVSIGGPGATFWMICAGLLGMSSKFVECTLGQKYREVREDGHVMGGAMYYLSRGLRERGLGTLGAPLAVLFAVLCIGGSIAGGNSFQVNQSLGAIGATIPFLADNSWVYGAVMTFAVGLVIVGGIRRIANVAEKIVPTMCGVYVLAALTILVVNFSEIPTAFMKIIEGAFNPGATWGGFVGVLVVGFQRAAFSNEAGVGSAAIAHSAAQTPYAVREGIVALLEPFIDTVVVCTMTALVIVITGAYENPEYAHFVDGNNGAALTSAAMNQVIPGFKYVLAIAVALFAFSTMISWSYYGERCWSYLFGEGSSIVYKLIFLAFTFLGSILSATNMLAFGDTMIMAMCIPNIFGIYFLAGGVKADLDDYWKLFRSGDMPTYK</sequence>
<evidence type="ECO:0000256" key="2">
    <source>
        <dbReference type="ARBA" id="ARBA00009261"/>
    </source>
</evidence>
<dbReference type="GO" id="GO:0005886">
    <property type="term" value="C:plasma membrane"/>
    <property type="evidence" value="ECO:0007669"/>
    <property type="project" value="UniProtKB-SubCell"/>
</dbReference>
<feature type="transmembrane region" description="Helical" evidence="8">
    <location>
        <begin position="512"/>
        <end position="530"/>
    </location>
</feature>
<keyword evidence="4 8" id="KW-1003">Cell membrane</keyword>
<feature type="transmembrane region" description="Helical" evidence="8">
    <location>
        <begin position="345"/>
        <end position="364"/>
    </location>
</feature>
<evidence type="ECO:0000313" key="10">
    <source>
        <dbReference type="EMBL" id="QDU66949.1"/>
    </source>
</evidence>
<evidence type="ECO:0000256" key="1">
    <source>
        <dbReference type="ARBA" id="ARBA00004651"/>
    </source>
</evidence>
<evidence type="ECO:0000256" key="8">
    <source>
        <dbReference type="RuleBase" id="RU363064"/>
    </source>
</evidence>
<protein>
    <submittedName>
        <fullName evidence="10">Amino-acid carrier protein AlsT</fullName>
    </submittedName>
</protein>
<feature type="transmembrane region" description="Helical" evidence="8">
    <location>
        <begin position="100"/>
        <end position="120"/>
    </location>
</feature>
<evidence type="ECO:0000256" key="9">
    <source>
        <dbReference type="SAM" id="SignalP"/>
    </source>
</evidence>
<feature type="transmembrane region" description="Helical" evidence="8">
    <location>
        <begin position="307"/>
        <end position="325"/>
    </location>
</feature>
<accession>A0A518BIY9</accession>
<keyword evidence="11" id="KW-1185">Reference proteome</keyword>
<feature type="transmembrane region" description="Helical" evidence="8">
    <location>
        <begin position="483"/>
        <end position="505"/>
    </location>
</feature>
<evidence type="ECO:0000256" key="5">
    <source>
        <dbReference type="ARBA" id="ARBA00022692"/>
    </source>
</evidence>
<feature type="chain" id="PRO_5021997216" evidence="9">
    <location>
        <begin position="31"/>
        <end position="550"/>
    </location>
</feature>
<comment type="subcellular location">
    <subcellularLocation>
        <location evidence="1 8">Cell membrane</location>
        <topology evidence="1 8">Multi-pass membrane protein</topology>
    </subcellularLocation>
</comment>
<dbReference type="KEGG" id="pbap:Pla133_20250"/>
<dbReference type="PANTHER" id="PTHR30330:SF3">
    <property type="entry name" value="TRANSCRIPTIONAL REGULATOR, LRP FAMILY"/>
    <property type="match status" value="1"/>
</dbReference>
<gene>
    <name evidence="10" type="primary">alsT</name>
    <name evidence="10" type="ORF">Pla133_20250</name>
</gene>
<evidence type="ECO:0000313" key="11">
    <source>
        <dbReference type="Proteomes" id="UP000316921"/>
    </source>
</evidence>
<feature type="transmembrane region" description="Helical" evidence="8">
    <location>
        <begin position="448"/>
        <end position="468"/>
    </location>
</feature>
<dbReference type="InterPro" id="IPR001463">
    <property type="entry name" value="Na/Ala_symport"/>
</dbReference>
<proteinExistence type="inferred from homology"/>
<evidence type="ECO:0000256" key="3">
    <source>
        <dbReference type="ARBA" id="ARBA00022448"/>
    </source>
</evidence>
<dbReference type="NCBIfam" id="TIGR00835">
    <property type="entry name" value="agcS"/>
    <property type="match status" value="1"/>
</dbReference>
<evidence type="ECO:0000256" key="4">
    <source>
        <dbReference type="ARBA" id="ARBA00022475"/>
    </source>
</evidence>
<dbReference type="PRINTS" id="PR00175">
    <property type="entry name" value="NAALASMPORT"/>
</dbReference>
<organism evidence="10 11">
    <name type="scientific">Engelhardtia mirabilis</name>
    <dbReference type="NCBI Taxonomy" id="2528011"/>
    <lineage>
        <taxon>Bacteria</taxon>
        <taxon>Pseudomonadati</taxon>
        <taxon>Planctomycetota</taxon>
        <taxon>Planctomycetia</taxon>
        <taxon>Planctomycetia incertae sedis</taxon>
        <taxon>Engelhardtia</taxon>
    </lineage>
</organism>
<keyword evidence="9" id="KW-0732">Signal</keyword>
<feature type="signal peptide" evidence="9">
    <location>
        <begin position="1"/>
        <end position="30"/>
    </location>
</feature>
<dbReference type="Proteomes" id="UP000316921">
    <property type="component" value="Chromosome"/>
</dbReference>
<feature type="transmembrane region" description="Helical" evidence="8">
    <location>
        <begin position="278"/>
        <end position="295"/>
    </location>
</feature>
<dbReference type="Pfam" id="PF01235">
    <property type="entry name" value="Na_Ala_symp"/>
    <property type="match status" value="1"/>
</dbReference>
<keyword evidence="5 8" id="KW-0812">Transmembrane</keyword>
<comment type="similarity">
    <text evidence="2 8">Belongs to the alanine or glycine:cation symporter (AGCS) (TC 2.A.25) family.</text>
</comment>
<keyword evidence="8" id="KW-0769">Symport</keyword>
<evidence type="ECO:0000256" key="6">
    <source>
        <dbReference type="ARBA" id="ARBA00022989"/>
    </source>
</evidence>
<dbReference type="PANTHER" id="PTHR30330">
    <property type="entry name" value="AGSS FAMILY TRANSPORTER, SODIUM-ALANINE"/>
    <property type="match status" value="1"/>
</dbReference>
<reference evidence="10 11" key="1">
    <citation type="submission" date="2019-02" db="EMBL/GenBank/DDBJ databases">
        <title>Deep-cultivation of Planctomycetes and their phenomic and genomic characterization uncovers novel biology.</title>
        <authorList>
            <person name="Wiegand S."/>
            <person name="Jogler M."/>
            <person name="Boedeker C."/>
            <person name="Pinto D."/>
            <person name="Vollmers J."/>
            <person name="Rivas-Marin E."/>
            <person name="Kohn T."/>
            <person name="Peeters S.H."/>
            <person name="Heuer A."/>
            <person name="Rast P."/>
            <person name="Oberbeckmann S."/>
            <person name="Bunk B."/>
            <person name="Jeske O."/>
            <person name="Meyerdierks A."/>
            <person name="Storesund J.E."/>
            <person name="Kallscheuer N."/>
            <person name="Luecker S."/>
            <person name="Lage O.M."/>
            <person name="Pohl T."/>
            <person name="Merkel B.J."/>
            <person name="Hornburger P."/>
            <person name="Mueller R.-W."/>
            <person name="Bruemmer F."/>
            <person name="Labrenz M."/>
            <person name="Spormann A.M."/>
            <person name="Op den Camp H."/>
            <person name="Overmann J."/>
            <person name="Amann R."/>
            <person name="Jetten M.S.M."/>
            <person name="Mascher T."/>
            <person name="Medema M.H."/>
            <person name="Devos D.P."/>
            <person name="Kaster A.-K."/>
            <person name="Ovreas L."/>
            <person name="Rohde M."/>
            <person name="Galperin M.Y."/>
            <person name="Jogler C."/>
        </authorList>
    </citation>
    <scope>NUCLEOTIDE SEQUENCE [LARGE SCALE GENOMIC DNA]</scope>
    <source>
        <strain evidence="10 11">Pla133</strain>
    </source>
</reference>
<feature type="transmembrane region" description="Helical" evidence="8">
    <location>
        <begin position="235"/>
        <end position="258"/>
    </location>
</feature>
<dbReference type="AlphaFoldDB" id="A0A518BIY9"/>
<dbReference type="Gene3D" id="1.20.1740.10">
    <property type="entry name" value="Amino acid/polyamine transporter I"/>
    <property type="match status" value="1"/>
</dbReference>
<keyword evidence="6 8" id="KW-1133">Transmembrane helix</keyword>
<keyword evidence="7 8" id="KW-0472">Membrane</keyword>